<dbReference type="PROSITE" id="PS00028">
    <property type="entry name" value="ZINC_FINGER_C2H2_1"/>
    <property type="match status" value="2"/>
</dbReference>
<reference evidence="11 12" key="2">
    <citation type="submission" date="2015-05" db="EMBL/GenBank/DDBJ databases">
        <authorList>
            <person name="Morales-Cruz A."/>
            <person name="Amrine K.C."/>
            <person name="Cantu D."/>
        </authorList>
    </citation>
    <scope>NUCLEOTIDE SEQUENCE [LARGE SCALE GENOMIC DNA]</scope>
    <source>
        <strain evidence="11">DA912</strain>
    </source>
</reference>
<feature type="compositionally biased region" description="Polar residues" evidence="9">
    <location>
        <begin position="207"/>
        <end position="219"/>
    </location>
</feature>
<dbReference type="InterPro" id="IPR003604">
    <property type="entry name" value="Matrin/U1-like-C_Znf_C2H2"/>
</dbReference>
<evidence type="ECO:0000256" key="6">
    <source>
        <dbReference type="ARBA" id="ARBA00022771"/>
    </source>
</evidence>
<dbReference type="SMART" id="SM00451">
    <property type="entry name" value="ZnF_U1"/>
    <property type="match status" value="2"/>
</dbReference>
<keyword evidence="7" id="KW-0862">Zinc</keyword>
<dbReference type="Pfam" id="PF12874">
    <property type="entry name" value="zf-met"/>
    <property type="match status" value="1"/>
</dbReference>
<keyword evidence="5" id="KW-0677">Repeat</keyword>
<protein>
    <submittedName>
        <fullName evidence="11">Putative pre-60s factor rei1</fullName>
    </submittedName>
</protein>
<dbReference type="Pfam" id="PF12756">
    <property type="entry name" value="zf-C2H2_2"/>
    <property type="match status" value="1"/>
</dbReference>
<feature type="compositionally biased region" description="Polar residues" evidence="9">
    <location>
        <begin position="189"/>
        <end position="198"/>
    </location>
</feature>
<dbReference type="EMBL" id="LCUC01000246">
    <property type="protein sequence ID" value="KKY33370.1"/>
    <property type="molecule type" value="Genomic_DNA"/>
</dbReference>
<dbReference type="GO" id="GO:0042273">
    <property type="term" value="P:ribosomal large subunit biogenesis"/>
    <property type="evidence" value="ECO:0007669"/>
    <property type="project" value="UniProtKB-ARBA"/>
</dbReference>
<evidence type="ECO:0000256" key="2">
    <source>
        <dbReference type="ARBA" id="ARBA00022490"/>
    </source>
</evidence>
<keyword evidence="3" id="KW-0690">Ribosome biogenesis</keyword>
<dbReference type="InterPro" id="IPR013087">
    <property type="entry name" value="Znf_C2H2_type"/>
</dbReference>
<feature type="domain" description="C2H2-type" evidence="10">
    <location>
        <begin position="27"/>
        <end position="49"/>
    </location>
</feature>
<dbReference type="InterPro" id="IPR036236">
    <property type="entry name" value="Znf_C2H2_sf"/>
</dbReference>
<evidence type="ECO:0000256" key="1">
    <source>
        <dbReference type="ARBA" id="ARBA00004496"/>
    </source>
</evidence>
<feature type="region of interest" description="Disordered" evidence="9">
    <location>
        <begin position="409"/>
        <end position="434"/>
    </location>
</feature>
<evidence type="ECO:0000313" key="12">
    <source>
        <dbReference type="Proteomes" id="UP000034680"/>
    </source>
</evidence>
<dbReference type="PANTHER" id="PTHR13182:SF8">
    <property type="entry name" value="CYTOPLASMIC 60S SUBUNIT BIOGENESIS FACTOR ZNF622"/>
    <property type="match status" value="1"/>
</dbReference>
<dbReference type="GO" id="GO:0005737">
    <property type="term" value="C:cytoplasm"/>
    <property type="evidence" value="ECO:0007669"/>
    <property type="project" value="UniProtKB-SubCell"/>
</dbReference>
<dbReference type="InterPro" id="IPR041661">
    <property type="entry name" value="ZN622/Rei1/Reh1_Znf-C2H2"/>
</dbReference>
<dbReference type="STRING" id="1214573.A0A0G2HZQ7"/>
<feature type="domain" description="C2H2-type" evidence="10">
    <location>
        <begin position="92"/>
        <end position="114"/>
    </location>
</feature>
<feature type="compositionally biased region" description="Acidic residues" evidence="9">
    <location>
        <begin position="334"/>
        <end position="347"/>
    </location>
</feature>
<feature type="compositionally biased region" description="Low complexity" evidence="9">
    <location>
        <begin position="380"/>
        <end position="389"/>
    </location>
</feature>
<feature type="region of interest" description="Disordered" evidence="9">
    <location>
        <begin position="520"/>
        <end position="553"/>
    </location>
</feature>
<evidence type="ECO:0000256" key="3">
    <source>
        <dbReference type="ARBA" id="ARBA00022517"/>
    </source>
</evidence>
<dbReference type="GO" id="GO:0008270">
    <property type="term" value="F:zinc ion binding"/>
    <property type="evidence" value="ECO:0007669"/>
    <property type="project" value="UniProtKB-KW"/>
</dbReference>
<evidence type="ECO:0000313" key="11">
    <source>
        <dbReference type="EMBL" id="KKY33370.1"/>
    </source>
</evidence>
<comment type="subcellular location">
    <subcellularLocation>
        <location evidence="1">Cytoplasm</location>
    </subcellularLocation>
</comment>
<organism evidence="11 12">
    <name type="scientific">Diaporthe ampelina</name>
    <dbReference type="NCBI Taxonomy" id="1214573"/>
    <lineage>
        <taxon>Eukaryota</taxon>
        <taxon>Fungi</taxon>
        <taxon>Dikarya</taxon>
        <taxon>Ascomycota</taxon>
        <taxon>Pezizomycotina</taxon>
        <taxon>Sordariomycetes</taxon>
        <taxon>Sordariomycetidae</taxon>
        <taxon>Diaporthales</taxon>
        <taxon>Diaporthaceae</taxon>
        <taxon>Diaporthe</taxon>
    </lineage>
</organism>
<comment type="similarity">
    <text evidence="8">Belongs to the REI1 family.</text>
</comment>
<keyword evidence="2" id="KW-0963">Cytoplasm</keyword>
<feature type="region of interest" description="Disordered" evidence="9">
    <location>
        <begin position="1"/>
        <end position="20"/>
    </location>
</feature>
<evidence type="ECO:0000256" key="7">
    <source>
        <dbReference type="ARBA" id="ARBA00022833"/>
    </source>
</evidence>
<feature type="region of interest" description="Disordered" evidence="9">
    <location>
        <begin position="172"/>
        <end position="225"/>
    </location>
</feature>
<feature type="region of interest" description="Disordered" evidence="9">
    <location>
        <begin position="334"/>
        <end position="389"/>
    </location>
</feature>
<accession>A0A0G2HZQ7</accession>
<evidence type="ECO:0000256" key="8">
    <source>
        <dbReference type="ARBA" id="ARBA00034126"/>
    </source>
</evidence>
<evidence type="ECO:0000259" key="10">
    <source>
        <dbReference type="PROSITE" id="PS00028"/>
    </source>
</evidence>
<dbReference type="AlphaFoldDB" id="A0A0G2HZQ7"/>
<dbReference type="Gene3D" id="3.30.160.60">
    <property type="entry name" value="Classic Zinc Finger"/>
    <property type="match status" value="1"/>
</dbReference>
<reference evidence="11 12" key="1">
    <citation type="submission" date="2015-05" db="EMBL/GenBank/DDBJ databases">
        <title>Distinctive expansion of gene families associated with plant cell wall degradation and secondary metabolism in the genomes of grapevine trunk pathogens.</title>
        <authorList>
            <person name="Lawrence D.P."/>
            <person name="Travadon R."/>
            <person name="Rolshausen P.E."/>
            <person name="Baumgartner K."/>
        </authorList>
    </citation>
    <scope>NUCLEOTIDE SEQUENCE [LARGE SCALE GENOMIC DNA]</scope>
    <source>
        <strain evidence="11">DA912</strain>
    </source>
</reference>
<dbReference type="SMART" id="SM00355">
    <property type="entry name" value="ZnF_C2H2"/>
    <property type="match status" value="4"/>
</dbReference>
<dbReference type="GO" id="GO:0030687">
    <property type="term" value="C:preribosome, large subunit precursor"/>
    <property type="evidence" value="ECO:0007669"/>
    <property type="project" value="TreeGrafter"/>
</dbReference>
<keyword evidence="12" id="KW-1185">Reference proteome</keyword>
<dbReference type="OrthoDB" id="19329at2759"/>
<sequence length="576" mass="64188">MATVTGSRAAPPAPTAQDISASHPYTCNTCQVAFRNSDLQKGHMRNDWHRYNLKRRVATLPPISSEVFTEKVLQARASTTAEAERAGFQTECALCHKTYFSENSYQNHIGSQKHKAKAAAQLRKGRNDVAAADDASSMISSTFSLGEPVASNTSEVDSDAEEEFSHIVEGMKKTGVSEQKRPSPVKRPSNPQILARTQNSEDDPVSEASTEQLSATPTPSKAADGAQATLSLNHCLFCNHESPDVPLNVGHMEKTHGMFIPEKQYLVDIEGLLRSLQERIQEYHECLVCGKAKANAFAAQTHMRDTGHCKIPYTTEDEQLEIGEFYDFRSTYSDDEMEDDESDDEESPQAGGVKLGGKRAAVTTNEDGEEIEEAEDAGWETDSSASSLDSADLTAVPAENHYHQYERLEKHAHHSRSDSRPHRQRDGWHSHSHKPTRAVFYDEYELHLPSGRSVGHRSLNKYYRQNLRERPFLEGHQQHQLALEDSDPDAMDVDGEEGNNGQQVVLSGLVRDQRRQLVGRGAEGGGGMLGVSDKKKKEVGKAAQRSRKVEHAHQKRNEWSVNKQANHQKHYHYSIL</sequence>
<dbReference type="GO" id="GO:0003676">
    <property type="term" value="F:nucleic acid binding"/>
    <property type="evidence" value="ECO:0007669"/>
    <property type="project" value="InterPro"/>
</dbReference>
<name>A0A0G2HZQ7_9PEZI</name>
<feature type="compositionally biased region" description="Acidic residues" evidence="9">
    <location>
        <begin position="366"/>
        <end position="379"/>
    </location>
</feature>
<keyword evidence="6" id="KW-0863">Zinc-finger</keyword>
<dbReference type="InterPro" id="IPR040025">
    <property type="entry name" value="Znf622/Rei1/Reh1"/>
</dbReference>
<proteinExistence type="inferred from homology"/>
<dbReference type="Proteomes" id="UP000034680">
    <property type="component" value="Unassembled WGS sequence"/>
</dbReference>
<gene>
    <name evidence="11" type="ORF">UCDDA912_g06593</name>
</gene>
<keyword evidence="4" id="KW-0479">Metal-binding</keyword>
<evidence type="ECO:0000256" key="9">
    <source>
        <dbReference type="SAM" id="MobiDB-lite"/>
    </source>
</evidence>
<evidence type="ECO:0000256" key="5">
    <source>
        <dbReference type="ARBA" id="ARBA00022737"/>
    </source>
</evidence>
<dbReference type="SUPFAM" id="SSF57667">
    <property type="entry name" value="beta-beta-alpha zinc fingers"/>
    <property type="match status" value="2"/>
</dbReference>
<dbReference type="PANTHER" id="PTHR13182">
    <property type="entry name" value="ZINC FINGER PROTEIN 622"/>
    <property type="match status" value="1"/>
</dbReference>
<comment type="caution">
    <text evidence="11">The sequence shown here is derived from an EMBL/GenBank/DDBJ whole genome shotgun (WGS) entry which is preliminary data.</text>
</comment>
<evidence type="ECO:0000256" key="4">
    <source>
        <dbReference type="ARBA" id="ARBA00022723"/>
    </source>
</evidence>
<feature type="compositionally biased region" description="Basic and acidic residues" evidence="9">
    <location>
        <begin position="409"/>
        <end position="429"/>
    </location>
</feature>